<evidence type="ECO:0000256" key="2">
    <source>
        <dbReference type="ARBA" id="ARBA00010973"/>
    </source>
</evidence>
<organism evidence="6 7">
    <name type="scientific">Methyloligella solikamskensis</name>
    <dbReference type="NCBI Taxonomy" id="1177756"/>
    <lineage>
        <taxon>Bacteria</taxon>
        <taxon>Pseudomonadati</taxon>
        <taxon>Pseudomonadota</taxon>
        <taxon>Alphaproteobacteria</taxon>
        <taxon>Hyphomicrobiales</taxon>
        <taxon>Hyphomicrobiaceae</taxon>
        <taxon>Methyloligella</taxon>
    </lineage>
</organism>
<reference evidence="7" key="1">
    <citation type="journal article" date="2019" name="Int. J. Syst. Evol. Microbiol.">
        <title>The Global Catalogue of Microorganisms (GCM) 10K type strain sequencing project: providing services to taxonomists for standard genome sequencing and annotation.</title>
        <authorList>
            <consortium name="The Broad Institute Genomics Platform"/>
            <consortium name="The Broad Institute Genome Sequencing Center for Infectious Disease"/>
            <person name="Wu L."/>
            <person name="Ma J."/>
        </authorList>
    </citation>
    <scope>NUCLEOTIDE SEQUENCE [LARGE SCALE GENOMIC DNA]</scope>
    <source>
        <strain evidence="7">CCUG 61697</strain>
    </source>
</reference>
<evidence type="ECO:0000256" key="4">
    <source>
        <dbReference type="ARBA" id="ARBA00032976"/>
    </source>
</evidence>
<dbReference type="InterPro" id="IPR002509">
    <property type="entry name" value="NODB_dom"/>
</dbReference>
<dbReference type="InterPro" id="IPR037950">
    <property type="entry name" value="PgdA-like"/>
</dbReference>
<proteinExistence type="inferred from homology"/>
<protein>
    <recommendedName>
        <fullName evidence="3">Chitooligosaccharide deacetylase</fullName>
    </recommendedName>
    <alternativeName>
        <fullName evidence="4">Nodulation protein B</fullName>
    </alternativeName>
</protein>
<dbReference type="InterPro" id="IPR011330">
    <property type="entry name" value="Glyco_hydro/deAcase_b/a-brl"/>
</dbReference>
<dbReference type="Pfam" id="PF01522">
    <property type="entry name" value="Polysacc_deac_1"/>
    <property type="match status" value="1"/>
</dbReference>
<comment type="similarity">
    <text evidence="2">Belongs to the polysaccharide deacetylase family.</text>
</comment>
<keyword evidence="7" id="KW-1185">Reference proteome</keyword>
<evidence type="ECO:0000313" key="6">
    <source>
        <dbReference type="EMBL" id="MFD0986437.1"/>
    </source>
</evidence>
<dbReference type="PROSITE" id="PS51677">
    <property type="entry name" value="NODB"/>
    <property type="match status" value="1"/>
</dbReference>
<feature type="domain" description="NodB homology" evidence="5">
    <location>
        <begin position="37"/>
        <end position="260"/>
    </location>
</feature>
<dbReference type="Gene3D" id="3.20.20.370">
    <property type="entry name" value="Glycoside hydrolase/deacetylase"/>
    <property type="match status" value="1"/>
</dbReference>
<dbReference type="SUPFAM" id="SSF88713">
    <property type="entry name" value="Glycoside hydrolase/deacetylase"/>
    <property type="match status" value="1"/>
</dbReference>
<evidence type="ECO:0000313" key="7">
    <source>
        <dbReference type="Proteomes" id="UP001597102"/>
    </source>
</evidence>
<dbReference type="CDD" id="cd10938">
    <property type="entry name" value="CE4_HpPgdA_like"/>
    <property type="match status" value="1"/>
</dbReference>
<dbReference type="PANTHER" id="PTHR47561">
    <property type="entry name" value="POLYSACCHARIDE DEACETYLASE FAMILY PROTEIN (AFU_ORTHOLOGUE AFUA_6G05030)"/>
    <property type="match status" value="1"/>
</dbReference>
<evidence type="ECO:0000259" key="5">
    <source>
        <dbReference type="PROSITE" id="PS51677"/>
    </source>
</evidence>
<name>A0ABW3J7N7_9HYPH</name>
<evidence type="ECO:0000256" key="3">
    <source>
        <dbReference type="ARBA" id="ARBA00020071"/>
    </source>
</evidence>
<dbReference type="Proteomes" id="UP001597102">
    <property type="component" value="Unassembled WGS sequence"/>
</dbReference>
<dbReference type="PANTHER" id="PTHR47561:SF1">
    <property type="entry name" value="POLYSACCHARIDE DEACETYLASE FAMILY PROTEIN (AFU_ORTHOLOGUE AFUA_6G05030)"/>
    <property type="match status" value="1"/>
</dbReference>
<accession>A0ABW3J7N7</accession>
<dbReference type="EMBL" id="JBHTJO010000001">
    <property type="protein sequence ID" value="MFD0986437.1"/>
    <property type="molecule type" value="Genomic_DNA"/>
</dbReference>
<dbReference type="RefSeq" id="WP_379086567.1">
    <property type="nucleotide sequence ID" value="NZ_JBHTJO010000001.1"/>
</dbReference>
<gene>
    <name evidence="6" type="ORF">ACFQ2F_04930</name>
</gene>
<comment type="caution">
    <text evidence="6">The sequence shown here is derived from an EMBL/GenBank/DDBJ whole genome shotgun (WGS) entry which is preliminary data.</text>
</comment>
<evidence type="ECO:0000256" key="1">
    <source>
        <dbReference type="ARBA" id="ARBA00003236"/>
    </source>
</evidence>
<sequence length="307" mass="35404">MIKNPVPWPNGARCACAITFDIDTDSILHLEHRERAPALVSTMSWLQYDKVAIPRILEMYRRFDLKQTFFYPAWCMEHYPELVDMILKDGHEIAAHGYLHENPNTLSPAEELYWLQKQIEVIKKYTGQPPRGWRAPLYNFSQYSADYLASAGIKYDTSLMGDDIPYVLSTESGNVIELPTHWGMDDWPHYTHAPDMHYMMPIKSPDEAMNVFMSEFEAAYEFGGLWVTVWHPFVSGRLARCARVAKMIEEMLERGDVWFAKMEEIAAHVQSCIDDGSWTPRVDELPYYTQMIPELSTKPLAPTGPGE</sequence>
<comment type="function">
    <text evidence="1">Is involved in generating a small heat-stable compound (Nod), an acylated oligomer of N-acetylglucosamine, that stimulates mitosis in various plant protoplasts.</text>
</comment>